<organism evidence="1 2">
    <name type="scientific">Elysia crispata</name>
    <name type="common">lettuce slug</name>
    <dbReference type="NCBI Taxonomy" id="231223"/>
    <lineage>
        <taxon>Eukaryota</taxon>
        <taxon>Metazoa</taxon>
        <taxon>Spiralia</taxon>
        <taxon>Lophotrochozoa</taxon>
        <taxon>Mollusca</taxon>
        <taxon>Gastropoda</taxon>
        <taxon>Heterobranchia</taxon>
        <taxon>Euthyneura</taxon>
        <taxon>Panpulmonata</taxon>
        <taxon>Sacoglossa</taxon>
        <taxon>Placobranchoidea</taxon>
        <taxon>Plakobranchidae</taxon>
        <taxon>Elysia</taxon>
    </lineage>
</organism>
<evidence type="ECO:0000313" key="1">
    <source>
        <dbReference type="EMBL" id="KAK3782256.1"/>
    </source>
</evidence>
<sequence>MTCWCDLVQAPPPRVADRIEILKQAHLTTIGRADLGQELVTRDAEVKATKTQNARGITETWMKEEIEVIEIRAEHAPRALSQEFIRLERSAR</sequence>
<protein>
    <submittedName>
        <fullName evidence="1">Uncharacterized protein</fullName>
    </submittedName>
</protein>
<dbReference type="AlphaFoldDB" id="A0AAE1A7X4"/>
<dbReference type="Proteomes" id="UP001283361">
    <property type="component" value="Unassembled WGS sequence"/>
</dbReference>
<comment type="caution">
    <text evidence="1">The sequence shown here is derived from an EMBL/GenBank/DDBJ whole genome shotgun (WGS) entry which is preliminary data.</text>
</comment>
<proteinExistence type="predicted"/>
<keyword evidence="2" id="KW-1185">Reference proteome</keyword>
<dbReference type="EMBL" id="JAWDGP010002524">
    <property type="protein sequence ID" value="KAK3782256.1"/>
    <property type="molecule type" value="Genomic_DNA"/>
</dbReference>
<reference evidence="1" key="1">
    <citation type="journal article" date="2023" name="G3 (Bethesda)">
        <title>A reference genome for the long-term kleptoplast-retaining sea slug Elysia crispata morphotype clarki.</title>
        <authorList>
            <person name="Eastman K.E."/>
            <person name="Pendleton A.L."/>
            <person name="Shaikh M.A."/>
            <person name="Suttiyut T."/>
            <person name="Ogas R."/>
            <person name="Tomko P."/>
            <person name="Gavelis G."/>
            <person name="Widhalm J.R."/>
            <person name="Wisecaver J.H."/>
        </authorList>
    </citation>
    <scope>NUCLEOTIDE SEQUENCE</scope>
    <source>
        <strain evidence="1">ECLA1</strain>
    </source>
</reference>
<name>A0AAE1A7X4_9GAST</name>
<accession>A0AAE1A7X4</accession>
<evidence type="ECO:0000313" key="2">
    <source>
        <dbReference type="Proteomes" id="UP001283361"/>
    </source>
</evidence>
<gene>
    <name evidence="1" type="ORF">RRG08_048713</name>
</gene>